<evidence type="ECO:0000313" key="2">
    <source>
        <dbReference type="Proteomes" id="UP001324185"/>
    </source>
</evidence>
<evidence type="ECO:0000313" key="1">
    <source>
        <dbReference type="EMBL" id="WQG85155.1"/>
    </source>
</evidence>
<dbReference type="EMBL" id="CP140158">
    <property type="protein sequence ID" value="WQG85155.1"/>
    <property type="molecule type" value="Genomic_DNA"/>
</dbReference>
<gene>
    <name evidence="1" type="ORF">SR900_11855</name>
</gene>
<protein>
    <submittedName>
        <fullName evidence="1">Uncharacterized protein</fullName>
    </submittedName>
</protein>
<organism evidence="1 2">
    <name type="scientific">Kangiella aquimarina</name>
    <dbReference type="NCBI Taxonomy" id="261965"/>
    <lineage>
        <taxon>Bacteria</taxon>
        <taxon>Pseudomonadati</taxon>
        <taxon>Pseudomonadota</taxon>
        <taxon>Gammaproteobacteria</taxon>
        <taxon>Kangiellales</taxon>
        <taxon>Kangiellaceae</taxon>
        <taxon>Kangiella</taxon>
    </lineage>
</organism>
<name>A0ABZ0X3Q0_9GAMM</name>
<reference evidence="1 2" key="1">
    <citation type="submission" date="2023-11" db="EMBL/GenBank/DDBJ databases">
        <title>MicrobeMod: A computational toolkit for identifying prokaryotic methylation and restriction-modification with nanopore sequencing.</title>
        <authorList>
            <person name="Crits-Christoph A."/>
            <person name="Kang S.C."/>
            <person name="Lee H."/>
            <person name="Ostrov N."/>
        </authorList>
    </citation>
    <scope>NUCLEOTIDE SEQUENCE [LARGE SCALE GENOMIC DNA]</scope>
    <source>
        <strain evidence="1 2">DSMZ 16071</strain>
    </source>
</reference>
<dbReference type="Proteomes" id="UP001324185">
    <property type="component" value="Chromosome"/>
</dbReference>
<proteinExistence type="predicted"/>
<accession>A0ABZ0X3Q0</accession>
<dbReference type="RefSeq" id="WP_018625221.1">
    <property type="nucleotide sequence ID" value="NZ_CP140158.1"/>
</dbReference>
<keyword evidence="2" id="KW-1185">Reference proteome</keyword>
<sequence length="178" mass="21421">MKDIYPEVIGYGGWEAEDFEEYYKRWPDELKTIPKSIVEHWIHRHWQDFQDWIVLKPHTWKFELCEFDNEEVLKVDHFGDWPETFNGWGRELVELKPRSETWLGQYMLENGTSPEPIIVAKNCGHVVHPKGFKDDYMKEPYHLIEGHFRISYLWGMIQANHHTLKSEHQVWLISIPTS</sequence>